<dbReference type="EMBL" id="KC821608">
    <property type="protein sequence ID" value="AGO47515.1"/>
    <property type="molecule type" value="Genomic_DNA"/>
</dbReference>
<reference evidence="2" key="2">
    <citation type="submission" date="2013-03" db="EMBL/GenBank/DDBJ databases">
        <title>The Cellulophaga phages: a novel, diverse, and globally ubiquitous model system.</title>
        <authorList>
            <person name="Holmfeldt K."/>
            <person name="Solonenko N."/>
            <person name="Shah M."/>
            <person name="Corrier K."/>
            <person name="Riemann L."/>
            <person name="VerBerkmoes N.C."/>
            <person name="Sullivan M.B."/>
        </authorList>
    </citation>
    <scope>NUCLEOTIDE SEQUENCE [LARGE SCALE GENOMIC DNA]</scope>
</reference>
<sequence>MEGIEDFKKDLKEKQYIKKNNKLTDYGKGYLTAIERYEKLILSGANNTFNNFYKPTFEQFIKGSKLKQGVDGKYFYEDSLYTYAQLFCKYKKLFDL</sequence>
<gene>
    <name evidence="1" type="ORF">Phi19:3_gp111</name>
</gene>
<accession>R9ZYE2</accession>
<dbReference type="RefSeq" id="YP_008240896.1">
    <property type="nucleotide sequence ID" value="NC_021789.1"/>
</dbReference>
<proteinExistence type="predicted"/>
<protein>
    <submittedName>
        <fullName evidence="1">Uncharacterized protein</fullName>
    </submittedName>
</protein>
<evidence type="ECO:0000313" key="1">
    <source>
        <dbReference type="EMBL" id="AGO47515.1"/>
    </source>
</evidence>
<reference evidence="1 2" key="1">
    <citation type="journal article" date="2013" name="Proc. Natl. Acad. Sci. U.S.A.">
        <title>Twelve previously unknown phage genera are ubiquitous in global oceans.</title>
        <authorList>
            <person name="Holmfeldt K."/>
            <person name="Solonenko N."/>
            <person name="Shah M."/>
            <person name="Corrier K."/>
            <person name="Riemann L."/>
            <person name="Verberkmoes N.C."/>
            <person name="Sullivan M.B."/>
        </authorList>
    </citation>
    <scope>NUCLEOTIDE SEQUENCE [LARGE SCALE GENOMIC DNA]</scope>
    <source>
        <strain evidence="1">Phi19:3</strain>
    </source>
</reference>
<dbReference type="KEGG" id="vg:16881083"/>
<dbReference type="Proteomes" id="UP000014731">
    <property type="component" value="Segment"/>
</dbReference>
<organism evidence="1 2">
    <name type="scientific">Cellulophaga phage phi19:3</name>
    <dbReference type="NCBI Taxonomy" id="1327971"/>
    <lineage>
        <taxon>Viruses</taxon>
        <taxon>Duplodnaviria</taxon>
        <taxon>Heunggongvirae</taxon>
        <taxon>Uroviricota</taxon>
        <taxon>Caudoviricetes</taxon>
        <taxon>Pachyviridae</taxon>
        <taxon>Baltivirus</taxon>
        <taxon>Baltivirus phi19tres</taxon>
    </lineage>
</organism>
<dbReference type="GeneID" id="16881083"/>
<evidence type="ECO:0000313" key="2">
    <source>
        <dbReference type="Proteomes" id="UP000014731"/>
    </source>
</evidence>
<name>R9ZYE2_9CAUD</name>
<dbReference type="OrthoDB" id="37184at10239"/>
<keyword evidence="2" id="KW-1185">Reference proteome</keyword>